<keyword evidence="5 8" id="KW-0573">Peptidoglycan synthesis</keyword>
<reference evidence="13 15" key="1">
    <citation type="submission" date="2016-09" db="EMBL/GenBank/DDBJ databases">
        <authorList>
            <consortium name="Pathogen Informatics"/>
            <person name="Sun Q."/>
            <person name="Inoue M."/>
        </authorList>
    </citation>
    <scope>NUCLEOTIDE SEQUENCE [LARGE SCALE GENOMIC DNA]</scope>
    <source>
        <strain evidence="13 15">82C</strain>
    </source>
</reference>
<evidence type="ECO:0000259" key="11">
    <source>
        <dbReference type="Pfam" id="PF02875"/>
    </source>
</evidence>
<keyword evidence="8 14" id="KW-0436">Ligase</keyword>
<gene>
    <name evidence="8 14" type="primary">murE</name>
    <name evidence="14" type="ORF">SAMEA2297795_01355</name>
    <name evidence="13" type="ORF">SAMEA2297796_00664</name>
</gene>
<dbReference type="GO" id="GO:0008360">
    <property type="term" value="P:regulation of cell shape"/>
    <property type="evidence" value="ECO:0007669"/>
    <property type="project" value="UniProtKB-KW"/>
</dbReference>
<dbReference type="GO" id="GO:0071555">
    <property type="term" value="P:cell wall organization"/>
    <property type="evidence" value="ECO:0007669"/>
    <property type="project" value="UniProtKB-KW"/>
</dbReference>
<dbReference type="SUPFAM" id="SSF53244">
    <property type="entry name" value="MurD-like peptide ligases, peptide-binding domain"/>
    <property type="match status" value="1"/>
</dbReference>
<organism evidence="14 16">
    <name type="scientific">Staphylococcus caeli</name>
    <dbReference type="NCBI Taxonomy" id="2201815"/>
    <lineage>
        <taxon>Bacteria</taxon>
        <taxon>Bacillati</taxon>
        <taxon>Bacillota</taxon>
        <taxon>Bacilli</taxon>
        <taxon>Bacillales</taxon>
        <taxon>Staphylococcaceae</taxon>
        <taxon>Staphylococcus</taxon>
    </lineage>
</organism>
<keyword evidence="3 8" id="KW-0132">Cell division</keyword>
<evidence type="ECO:0000313" key="13">
    <source>
        <dbReference type="EMBL" id="SCS52428.1"/>
    </source>
</evidence>
<dbReference type="SUPFAM" id="SSF63418">
    <property type="entry name" value="MurE/MurF N-terminal domain"/>
    <property type="match status" value="1"/>
</dbReference>
<dbReference type="EC" id="6.3.2.7" evidence="8"/>
<feature type="binding site" evidence="8">
    <location>
        <begin position="111"/>
        <end position="117"/>
    </location>
    <ligand>
        <name>ATP</name>
        <dbReference type="ChEBI" id="CHEBI:30616"/>
    </ligand>
</feature>
<reference evidence="14 16" key="2">
    <citation type="submission" date="2016-09" db="EMBL/GenBank/DDBJ databases">
        <authorList>
            <consortium name="Pathogen Informatics"/>
        </authorList>
    </citation>
    <scope>NUCLEOTIDE SEQUENCE [LARGE SCALE GENOMIC DNA]</scope>
    <source>
        <strain evidence="14 16">82B</strain>
    </source>
</reference>
<dbReference type="GO" id="GO:0047482">
    <property type="term" value="F:UDP-N-acetylmuramoyl-L-alanyl-D-glutamate-L-lysine ligase activity"/>
    <property type="evidence" value="ECO:0007669"/>
    <property type="project" value="UniProtKB-UniRule"/>
</dbReference>
<comment type="pathway">
    <text evidence="1 8 9">Cell wall biogenesis; peptidoglycan biosynthesis.</text>
</comment>
<dbReference type="NCBIfam" id="TIGR01085">
    <property type="entry name" value="murE"/>
    <property type="match status" value="1"/>
</dbReference>
<keyword evidence="8" id="KW-0547">Nucleotide-binding</keyword>
<dbReference type="Gene3D" id="3.40.1190.10">
    <property type="entry name" value="Mur-like, catalytic domain"/>
    <property type="match status" value="1"/>
</dbReference>
<feature type="binding site" evidence="8">
    <location>
        <position position="180"/>
    </location>
    <ligand>
        <name>UDP-N-acetyl-alpha-D-muramoyl-L-alanyl-D-glutamate</name>
        <dbReference type="ChEBI" id="CHEBI:83900"/>
    </ligand>
</feature>
<dbReference type="InterPro" id="IPR004101">
    <property type="entry name" value="Mur_ligase_C"/>
</dbReference>
<dbReference type="UniPathway" id="UPA00219"/>
<dbReference type="InterPro" id="IPR000713">
    <property type="entry name" value="Mur_ligase_N"/>
</dbReference>
<dbReference type="GO" id="GO:0005737">
    <property type="term" value="C:cytoplasm"/>
    <property type="evidence" value="ECO:0007669"/>
    <property type="project" value="UniProtKB-SubCell"/>
</dbReference>
<evidence type="ECO:0000256" key="4">
    <source>
        <dbReference type="ARBA" id="ARBA00022960"/>
    </source>
</evidence>
<dbReference type="Gene3D" id="3.40.1390.10">
    <property type="entry name" value="MurE/MurF, N-terminal domain"/>
    <property type="match status" value="1"/>
</dbReference>
<comment type="caution">
    <text evidence="8">Lacks conserved residue(s) required for the propagation of feature annotation.</text>
</comment>
<evidence type="ECO:0000256" key="3">
    <source>
        <dbReference type="ARBA" id="ARBA00022618"/>
    </source>
</evidence>
<keyword evidence="6 8" id="KW-0131">Cell cycle</keyword>
<dbReference type="Pfam" id="PF08245">
    <property type="entry name" value="Mur_ligase_M"/>
    <property type="match status" value="1"/>
</dbReference>
<dbReference type="InterPro" id="IPR005761">
    <property type="entry name" value="UDP-N-AcMur-Glu-dNH2Pim_ligase"/>
</dbReference>
<evidence type="ECO:0000256" key="2">
    <source>
        <dbReference type="ARBA" id="ARBA00005898"/>
    </source>
</evidence>
<name>A0A1D4IT24_9STAP</name>
<keyword evidence="8" id="KW-0963">Cytoplasm</keyword>
<comment type="catalytic activity">
    <reaction evidence="8">
        <text>UDP-N-acetyl-alpha-D-muramoyl-L-alanyl-D-glutamate + L-lysine + ATP = UDP-N-acetyl-alpha-D-muramoyl-L-alanyl-gamma-D-glutamyl-L-lysine + ADP + phosphate + H(+)</text>
        <dbReference type="Rhea" id="RHEA:17969"/>
        <dbReference type="ChEBI" id="CHEBI:15378"/>
        <dbReference type="ChEBI" id="CHEBI:30616"/>
        <dbReference type="ChEBI" id="CHEBI:32551"/>
        <dbReference type="ChEBI" id="CHEBI:43474"/>
        <dbReference type="ChEBI" id="CHEBI:83900"/>
        <dbReference type="ChEBI" id="CHEBI:83903"/>
        <dbReference type="ChEBI" id="CHEBI:456216"/>
        <dbReference type="EC" id="6.3.2.7"/>
    </reaction>
</comment>
<dbReference type="NCBIfam" id="NF001126">
    <property type="entry name" value="PRK00139.1-4"/>
    <property type="match status" value="1"/>
</dbReference>
<feature type="binding site" evidence="8">
    <location>
        <begin position="153"/>
        <end position="154"/>
    </location>
    <ligand>
        <name>UDP-N-acetyl-alpha-D-muramoyl-L-alanyl-D-glutamate</name>
        <dbReference type="ChEBI" id="CHEBI:83900"/>
    </ligand>
</feature>
<comment type="cofactor">
    <cofactor evidence="8">
        <name>Mg(2+)</name>
        <dbReference type="ChEBI" id="CHEBI:18420"/>
    </cofactor>
</comment>
<keyword evidence="8" id="KW-0067">ATP-binding</keyword>
<keyword evidence="4 8" id="KW-0133">Cell shape</keyword>
<dbReference type="GO" id="GO:0000287">
    <property type="term" value="F:magnesium ion binding"/>
    <property type="evidence" value="ECO:0007669"/>
    <property type="project" value="UniProtKB-UniRule"/>
</dbReference>
<evidence type="ECO:0000256" key="5">
    <source>
        <dbReference type="ARBA" id="ARBA00022984"/>
    </source>
</evidence>
<feature type="domain" description="Mur ligase C-terminal" evidence="11">
    <location>
        <begin position="335"/>
        <end position="459"/>
    </location>
</feature>
<evidence type="ECO:0000256" key="9">
    <source>
        <dbReference type="RuleBase" id="RU004135"/>
    </source>
</evidence>
<feature type="domain" description="Mur ligase N-terminal catalytic" evidence="10">
    <location>
        <begin position="24"/>
        <end position="81"/>
    </location>
</feature>
<feature type="short sequence motif" description="L-lysine recognition motif" evidence="8">
    <location>
        <begin position="407"/>
        <end position="410"/>
    </location>
</feature>
<evidence type="ECO:0000256" key="7">
    <source>
        <dbReference type="ARBA" id="ARBA00023316"/>
    </source>
</evidence>
<protein>
    <recommendedName>
        <fullName evidence="8">UDP-N-acetylmuramoyl-L-alanyl-D-glutamate--L-lysine ligase</fullName>
        <ecNumber evidence="8">6.3.2.7</ecNumber>
    </recommendedName>
    <alternativeName>
        <fullName evidence="8">L-lysine-adding enzyme</fullName>
    </alternativeName>
    <alternativeName>
        <fullName evidence="8">UDP-MurNAc-L-Ala-D-Glu:L-Lys ligase</fullName>
    </alternativeName>
    <alternativeName>
        <fullName evidence="8">UDP-MurNAc-tripeptide synthetase</fullName>
    </alternativeName>
    <alternativeName>
        <fullName evidence="8">UDP-N-acetylmuramyl-tripeptide synthetase</fullName>
    </alternativeName>
</protein>
<dbReference type="PANTHER" id="PTHR23135:SF4">
    <property type="entry name" value="UDP-N-ACETYLMURAMOYL-L-ALANYL-D-GLUTAMATE--2,6-DIAMINOPIMELATE LIGASE MURE HOMOLOG, CHLOROPLASTIC"/>
    <property type="match status" value="1"/>
</dbReference>
<dbReference type="Proteomes" id="UP000095768">
    <property type="component" value="Unassembled WGS sequence"/>
</dbReference>
<feature type="binding site" evidence="8">
    <location>
        <position position="188"/>
    </location>
    <ligand>
        <name>UDP-N-acetyl-alpha-D-muramoyl-L-alanyl-D-glutamate</name>
        <dbReference type="ChEBI" id="CHEBI:83900"/>
    </ligand>
</feature>
<dbReference type="GO" id="GO:0005524">
    <property type="term" value="F:ATP binding"/>
    <property type="evidence" value="ECO:0007669"/>
    <property type="project" value="UniProtKB-UniRule"/>
</dbReference>
<dbReference type="InterPro" id="IPR036565">
    <property type="entry name" value="Mur-like_cat_sf"/>
</dbReference>
<comment type="PTM">
    <text evidence="8">Carboxylation is probably crucial for Mg(2+) binding and, consequently, for the gamma-phosphate positioning of ATP.</text>
</comment>
<evidence type="ECO:0000313" key="16">
    <source>
        <dbReference type="Proteomes" id="UP000095768"/>
    </source>
</evidence>
<dbReference type="GO" id="GO:0051301">
    <property type="term" value="P:cell division"/>
    <property type="evidence" value="ECO:0007669"/>
    <property type="project" value="UniProtKB-KW"/>
</dbReference>
<dbReference type="SUPFAM" id="SSF53623">
    <property type="entry name" value="MurD-like peptide ligases, catalytic domain"/>
    <property type="match status" value="1"/>
</dbReference>
<dbReference type="InterPro" id="IPR013221">
    <property type="entry name" value="Mur_ligase_cen"/>
</dbReference>
<evidence type="ECO:0000313" key="15">
    <source>
        <dbReference type="Proteomes" id="UP000095412"/>
    </source>
</evidence>
<comment type="function">
    <text evidence="8">Catalyzes the addition of L-lysine to the nucleotide precursor UDP-N-acetylmuramoyl-L-alanyl-D-glutamate (UMAG) in the biosynthesis of bacterial cell-wall peptidoglycan.</text>
</comment>
<evidence type="ECO:0000256" key="1">
    <source>
        <dbReference type="ARBA" id="ARBA00004752"/>
    </source>
</evidence>
<keyword evidence="7 8" id="KW-0961">Cell wall biogenesis/degradation</keyword>
<dbReference type="HAMAP" id="MF_00208">
    <property type="entry name" value="MurE"/>
    <property type="match status" value="1"/>
</dbReference>
<comment type="similarity">
    <text evidence="2 8">Belongs to the MurCDEF family. MurE subfamily.</text>
</comment>
<dbReference type="InterPro" id="IPR035911">
    <property type="entry name" value="MurE/MurF_N"/>
</dbReference>
<evidence type="ECO:0000259" key="12">
    <source>
        <dbReference type="Pfam" id="PF08245"/>
    </source>
</evidence>
<dbReference type="EMBL" id="FMPI01000003">
    <property type="protein sequence ID" value="SCS52428.1"/>
    <property type="molecule type" value="Genomic_DNA"/>
</dbReference>
<dbReference type="EMBL" id="FMPG01000004">
    <property type="protein sequence ID" value="SCS90708.1"/>
    <property type="molecule type" value="Genomic_DNA"/>
</dbReference>
<sequence>MLEANVLFEKIRVKQVIGTLDRNVTDITTDSRTAQQGSIFVASKGYTVDSHRFCQNVVEQGCQIIIVNHKQELEGDVTQVVVPDTLRVASLLANTLFNYPSKHLVTYGVTGTNGKTSIATMIHHIYRKLGKGSAYLGTNGFQINEKKSKGANTTPETVSLTKKINEAVEQEAEAMTLEVSSHGLSLGRLRGVDFDVAIFSNLTQDHLDFHGTMEAYGHAKSLLFSQLGEDLSQEKYVVLNNDDTFSEYLASVTPYEVFTYGVTNDAQFTASQINESLQGVAFNFNTPEGTFYVKSPYVGLFNVSNIMAAIIAVWSKGVSLTDIVRAVEHLEPVEGRLEVLDPSLPIDLIIDYAHTADGMDKLIDAVQPFAKQKLIFLCGMAGERDLTKTPEMGRVACRADYVIFTPDNPANDDPKKLTQELAKGATHDNYIEFDDRAEGIRHAIAIAEPGDTVVLASKGREPYQIMPGHIKVPHRDDFIGLEAAYEKFGGGPSED</sequence>
<dbReference type="AlphaFoldDB" id="A0A1D4IT24"/>
<dbReference type="NCBIfam" id="NF010628">
    <property type="entry name" value="PRK14022.1"/>
    <property type="match status" value="1"/>
</dbReference>
<dbReference type="Proteomes" id="UP000095412">
    <property type="component" value="Unassembled WGS sequence"/>
</dbReference>
<feature type="domain" description="Mur ligase central" evidence="12">
    <location>
        <begin position="109"/>
        <end position="313"/>
    </location>
</feature>
<dbReference type="GO" id="GO:0009252">
    <property type="term" value="P:peptidoglycan biosynthetic process"/>
    <property type="evidence" value="ECO:0007669"/>
    <property type="project" value="UniProtKB-UniRule"/>
</dbReference>
<keyword evidence="8" id="KW-0460">Magnesium</keyword>
<dbReference type="Gene3D" id="3.90.190.20">
    <property type="entry name" value="Mur ligase, C-terminal domain"/>
    <property type="match status" value="1"/>
</dbReference>
<proteinExistence type="inferred from homology"/>
<dbReference type="InterPro" id="IPR036615">
    <property type="entry name" value="Mur_ligase_C_dom_sf"/>
</dbReference>
<feature type="binding site" evidence="8">
    <location>
        <position position="31"/>
    </location>
    <ligand>
        <name>UDP-N-acetyl-alpha-D-muramoyl-L-alanyl-D-glutamate</name>
        <dbReference type="ChEBI" id="CHEBI:83900"/>
    </ligand>
</feature>
<dbReference type="Pfam" id="PF01225">
    <property type="entry name" value="Mur_ligase"/>
    <property type="match status" value="1"/>
</dbReference>
<evidence type="ECO:0000256" key="8">
    <source>
        <dbReference type="HAMAP-Rule" id="MF_00208"/>
    </source>
</evidence>
<dbReference type="Pfam" id="PF02875">
    <property type="entry name" value="Mur_ligase_C"/>
    <property type="match status" value="1"/>
</dbReference>
<dbReference type="PANTHER" id="PTHR23135">
    <property type="entry name" value="MUR LIGASE FAMILY MEMBER"/>
    <property type="match status" value="1"/>
</dbReference>
<keyword evidence="15" id="KW-1185">Reference proteome</keyword>
<evidence type="ECO:0000313" key="14">
    <source>
        <dbReference type="EMBL" id="SCS90708.1"/>
    </source>
</evidence>
<comment type="subcellular location">
    <subcellularLocation>
        <location evidence="8 9">Cytoplasm</location>
    </subcellularLocation>
</comment>
<feature type="modified residue" description="N6-carboxylysine" evidence="8">
    <location>
        <position position="220"/>
    </location>
</feature>
<accession>A0A1D4IT24</accession>
<feature type="binding site" evidence="8">
    <location>
        <position position="152"/>
    </location>
    <ligand>
        <name>UDP-N-acetyl-alpha-D-muramoyl-L-alanyl-D-glutamate</name>
        <dbReference type="ChEBI" id="CHEBI:83900"/>
    </ligand>
</feature>
<evidence type="ECO:0000259" key="10">
    <source>
        <dbReference type="Pfam" id="PF01225"/>
    </source>
</evidence>
<evidence type="ECO:0000256" key="6">
    <source>
        <dbReference type="ARBA" id="ARBA00023306"/>
    </source>
</evidence>